<dbReference type="InterPro" id="IPR038594">
    <property type="entry name" value="SepF-like_sf"/>
</dbReference>
<evidence type="ECO:0000313" key="6">
    <source>
        <dbReference type="EMBL" id="MDJ1650854.1"/>
    </source>
</evidence>
<feature type="region of interest" description="Disordered" evidence="5">
    <location>
        <begin position="33"/>
        <end position="160"/>
    </location>
</feature>
<dbReference type="InterPro" id="IPR023052">
    <property type="entry name" value="Cell_div_SepF"/>
</dbReference>
<comment type="caution">
    <text evidence="6">The sequence shown here is derived from an EMBL/GenBank/DDBJ whole genome shotgun (WGS) entry which is preliminary data.</text>
</comment>
<dbReference type="EMBL" id="JASJEU010000015">
    <property type="protein sequence ID" value="MDJ1650854.1"/>
    <property type="molecule type" value="Genomic_DNA"/>
</dbReference>
<reference evidence="6 7" key="1">
    <citation type="submission" date="2023-05" db="EMBL/GenBank/DDBJ databases">
        <title>Gordonibacter KGMB12511T sp. nov., isolated from faeces of healthy Korean.</title>
        <authorList>
            <person name="Kim H.S."/>
            <person name="Kim J.-S."/>
            <person name="Suh M.K."/>
            <person name="Eom M.K."/>
            <person name="Do H.E."/>
            <person name="Lee J.-S."/>
        </authorList>
    </citation>
    <scope>NUCLEOTIDE SEQUENCE [LARGE SCALE GENOMIC DNA]</scope>
    <source>
        <strain evidence="6 7">KGMB12511</strain>
    </source>
</reference>
<evidence type="ECO:0000256" key="1">
    <source>
        <dbReference type="ARBA" id="ARBA00022618"/>
    </source>
</evidence>
<feature type="compositionally biased region" description="Acidic residues" evidence="5">
    <location>
        <begin position="33"/>
        <end position="58"/>
    </location>
</feature>
<proteinExistence type="predicted"/>
<protein>
    <submittedName>
        <fullName evidence="6">Cell division protein SepF</fullName>
    </submittedName>
</protein>
<keyword evidence="3" id="KW-0131">Cell cycle</keyword>
<organism evidence="6 7">
    <name type="scientific">Gordonibacter faecis</name>
    <dbReference type="NCBI Taxonomy" id="3047475"/>
    <lineage>
        <taxon>Bacteria</taxon>
        <taxon>Bacillati</taxon>
        <taxon>Actinomycetota</taxon>
        <taxon>Coriobacteriia</taxon>
        <taxon>Eggerthellales</taxon>
        <taxon>Eggerthellaceae</taxon>
        <taxon>Gordonibacter</taxon>
    </lineage>
</organism>
<comment type="function">
    <text evidence="4">Cell division protein that is part of the divisome complex and is recruited early to the Z-ring. Probably stimulates Z-ring formation, perhaps through the cross-linking of FtsZ protofilaments. Its function overlaps with FtsA.</text>
</comment>
<keyword evidence="2" id="KW-0717">Septation</keyword>
<accession>A0ABT7DMU0</accession>
<evidence type="ECO:0000256" key="3">
    <source>
        <dbReference type="ARBA" id="ARBA00023306"/>
    </source>
</evidence>
<keyword evidence="7" id="KW-1185">Reference proteome</keyword>
<feature type="compositionally biased region" description="Low complexity" evidence="5">
    <location>
        <begin position="139"/>
        <end position="151"/>
    </location>
</feature>
<dbReference type="Gene3D" id="3.30.110.150">
    <property type="entry name" value="SepF-like protein"/>
    <property type="match status" value="1"/>
</dbReference>
<gene>
    <name evidence="6" type="ORF">QNJ86_08580</name>
</gene>
<evidence type="ECO:0000256" key="2">
    <source>
        <dbReference type="ARBA" id="ARBA00023210"/>
    </source>
</evidence>
<dbReference type="Proteomes" id="UP001232750">
    <property type="component" value="Unassembled WGS sequence"/>
</dbReference>
<evidence type="ECO:0000256" key="5">
    <source>
        <dbReference type="SAM" id="MobiDB-lite"/>
    </source>
</evidence>
<dbReference type="Pfam" id="PF04472">
    <property type="entry name" value="SepF"/>
    <property type="match status" value="1"/>
</dbReference>
<dbReference type="RefSeq" id="WP_283832197.1">
    <property type="nucleotide sequence ID" value="NZ_JASJEU010000015.1"/>
</dbReference>
<dbReference type="GO" id="GO:0051301">
    <property type="term" value="P:cell division"/>
    <property type="evidence" value="ECO:0007669"/>
    <property type="project" value="UniProtKB-KW"/>
</dbReference>
<evidence type="ECO:0000256" key="4">
    <source>
        <dbReference type="ARBA" id="ARBA00044936"/>
    </source>
</evidence>
<dbReference type="InterPro" id="IPR007561">
    <property type="entry name" value="Cell_div_SepF/SepF-rel"/>
</dbReference>
<name>A0ABT7DMU0_9ACTN</name>
<keyword evidence="1 6" id="KW-0132">Cell division</keyword>
<sequence>MELPRIKKSEHGGMLDGIKSKLGFAEADHGQDEYYDDYADDYGTYDDEYGEYGPDYDDAAPASRYDPYAPVTTRPARGGRSSRTGASDSEFPKLVSIDDVRAHTQVPDSLNRDPLPPRRVSSASATAGGYRGERTVVNATAPAPSSPAHTAAQRERSEGLNSLFEPSTSAASVGAGAHAATTSSTASTTSSAVTGAFDPYEAYAGSGSAAHGPSRSLTVIKPAAYGEVERVAKVLKAGDAVVLALRNTPDSLAKRILDFSFGVSSALDARVECVADKVFAITRGDALTEAERSALRNQGVL</sequence>
<dbReference type="PANTHER" id="PTHR35798">
    <property type="entry name" value="CELL DIVISION PROTEIN SEPF"/>
    <property type="match status" value="1"/>
</dbReference>
<evidence type="ECO:0000313" key="7">
    <source>
        <dbReference type="Proteomes" id="UP001232750"/>
    </source>
</evidence>
<dbReference type="PANTHER" id="PTHR35798:SF1">
    <property type="entry name" value="CELL DIVISION PROTEIN SEPF"/>
    <property type="match status" value="1"/>
</dbReference>